<organism evidence="2 3">
    <name type="scientific">Penicillium digitatum</name>
    <name type="common">Green mold</name>
    <dbReference type="NCBI Taxonomy" id="36651"/>
    <lineage>
        <taxon>Eukaryota</taxon>
        <taxon>Fungi</taxon>
        <taxon>Dikarya</taxon>
        <taxon>Ascomycota</taxon>
        <taxon>Pezizomycotina</taxon>
        <taxon>Eurotiomycetes</taxon>
        <taxon>Eurotiomycetidae</taxon>
        <taxon>Eurotiales</taxon>
        <taxon>Aspergillaceae</taxon>
        <taxon>Penicillium</taxon>
    </lineage>
</organism>
<dbReference type="VEuPathDB" id="FungiDB:PDIP_61400"/>
<evidence type="ECO:0000313" key="2">
    <source>
        <dbReference type="EMBL" id="QQK44323.1"/>
    </source>
</evidence>
<dbReference type="GeneID" id="90953064"/>
<protein>
    <submittedName>
        <fullName evidence="2">G1/S-specific cyclin Pcl5</fullName>
    </submittedName>
</protein>
<dbReference type="PANTHER" id="PTHR42345:SF2">
    <property type="entry name" value="HELICASE-LIKE PROTEIN"/>
    <property type="match status" value="1"/>
</dbReference>
<evidence type="ECO:0000313" key="3">
    <source>
        <dbReference type="Proteomes" id="UP000595662"/>
    </source>
</evidence>
<gene>
    <name evidence="2" type="ORF">Pdw03_8224</name>
</gene>
<accession>A0A7T6XNM3</accession>
<dbReference type="AlphaFoldDB" id="A0A7T6XNM3"/>
<reference evidence="2 3" key="1">
    <citation type="submission" date="2020-08" db="EMBL/GenBank/DDBJ databases">
        <title>The completed genome sequence of the pathogenic ascomycete fungus Penicillium digitatum.</title>
        <authorList>
            <person name="Wang M."/>
        </authorList>
    </citation>
    <scope>NUCLEOTIDE SEQUENCE [LARGE SCALE GENOMIC DNA]</scope>
    <source>
        <strain evidence="2 3">PdW03</strain>
    </source>
</reference>
<proteinExistence type="predicted"/>
<dbReference type="Proteomes" id="UP000595662">
    <property type="component" value="Chromosome 3"/>
</dbReference>
<feature type="region of interest" description="Disordered" evidence="1">
    <location>
        <begin position="145"/>
        <end position="170"/>
    </location>
</feature>
<dbReference type="PANTHER" id="PTHR42345">
    <property type="entry name" value="TPR_REGION DOMAIN-CONTAINING PROTEIN"/>
    <property type="match status" value="1"/>
</dbReference>
<evidence type="ECO:0000256" key="1">
    <source>
        <dbReference type="SAM" id="MobiDB-lite"/>
    </source>
</evidence>
<feature type="compositionally biased region" description="Basic and acidic residues" evidence="1">
    <location>
        <begin position="147"/>
        <end position="157"/>
    </location>
</feature>
<sequence>MGWISSDMIPRDESTRKLFKCGWLELQVEEVPQISSRPRIKQGAKLAIESTPLGLGDITAKAFTLPTENPESSATHTVTIEDLTLSVSDYNPPNNNGITPAVASMSFSIKDADSAGVSTTVSFPLTYDVRFISAHECCPPLGVVSHKPSDREKDEIQPTRPVPTYTRLPGHPLHNSYRYKNVSLDSLPSTPAPQSNLLQGPDAAQVSEIIVIDARGNRDKETFARAWCAAVGCHAIISKREPLM</sequence>
<dbReference type="EMBL" id="CP060776">
    <property type="protein sequence ID" value="QQK44323.1"/>
    <property type="molecule type" value="Genomic_DNA"/>
</dbReference>
<name>A0A7T6XNM3_PENDI</name>
<dbReference type="RefSeq" id="XP_065956984.1">
    <property type="nucleotide sequence ID" value="XM_066101901.1"/>
</dbReference>